<dbReference type="Proteomes" id="UP000192582">
    <property type="component" value="Unassembled WGS sequence"/>
</dbReference>
<evidence type="ECO:0000313" key="8">
    <source>
        <dbReference type="EMBL" id="SMB78389.1"/>
    </source>
</evidence>
<dbReference type="PANTHER" id="PTHR48111:SF1">
    <property type="entry name" value="TWO-COMPONENT RESPONSE REGULATOR ORR33"/>
    <property type="match status" value="1"/>
</dbReference>
<dbReference type="GO" id="GO:0005829">
    <property type="term" value="C:cytosol"/>
    <property type="evidence" value="ECO:0007669"/>
    <property type="project" value="TreeGrafter"/>
</dbReference>
<dbReference type="InterPro" id="IPR039420">
    <property type="entry name" value="WalR-like"/>
</dbReference>
<evidence type="ECO:0000256" key="1">
    <source>
        <dbReference type="ARBA" id="ARBA00022553"/>
    </source>
</evidence>
<dbReference type="PROSITE" id="PS50110">
    <property type="entry name" value="RESPONSE_REGULATORY"/>
    <property type="match status" value="1"/>
</dbReference>
<keyword evidence="1 6" id="KW-0597">Phosphoprotein</keyword>
<reference evidence="8 9" key="1">
    <citation type="submission" date="2017-04" db="EMBL/GenBank/DDBJ databases">
        <authorList>
            <person name="Afonso C.L."/>
            <person name="Miller P.J."/>
            <person name="Scott M.A."/>
            <person name="Spackman E."/>
            <person name="Goraichik I."/>
            <person name="Dimitrov K.M."/>
            <person name="Suarez D.L."/>
            <person name="Swayne D.E."/>
        </authorList>
    </citation>
    <scope>NUCLEOTIDE SEQUENCE [LARGE SCALE GENOMIC DNA]</scope>
    <source>
        <strain evidence="8 9">KR-140</strain>
    </source>
</reference>
<keyword evidence="2" id="KW-0902">Two-component regulatory system</keyword>
<dbReference type="STRING" id="695939.SAMN00790413_06634"/>
<accession>A0A1W1UBE9</accession>
<evidence type="ECO:0000256" key="5">
    <source>
        <dbReference type="ARBA" id="ARBA00023163"/>
    </source>
</evidence>
<evidence type="ECO:0000256" key="6">
    <source>
        <dbReference type="PROSITE-ProRule" id="PRU00169"/>
    </source>
</evidence>
<keyword evidence="9" id="KW-1185">Reference proteome</keyword>
<dbReference type="GO" id="GO:0032993">
    <property type="term" value="C:protein-DNA complex"/>
    <property type="evidence" value="ECO:0007669"/>
    <property type="project" value="TreeGrafter"/>
</dbReference>
<dbReference type="GO" id="GO:0000156">
    <property type="term" value="F:phosphorelay response regulator activity"/>
    <property type="evidence" value="ECO:0007669"/>
    <property type="project" value="TreeGrafter"/>
</dbReference>
<protein>
    <recommendedName>
        <fullName evidence="7">Response regulatory domain-containing protein</fullName>
    </recommendedName>
</protein>
<gene>
    <name evidence="8" type="ORF">SAMN00790413_06634</name>
</gene>
<keyword evidence="4" id="KW-0238">DNA-binding</keyword>
<name>A0A1W1UBE9_9DEIO</name>
<evidence type="ECO:0000313" key="9">
    <source>
        <dbReference type="Proteomes" id="UP000192582"/>
    </source>
</evidence>
<dbReference type="AlphaFoldDB" id="A0A1W1UBE9"/>
<evidence type="ECO:0000256" key="3">
    <source>
        <dbReference type="ARBA" id="ARBA00023015"/>
    </source>
</evidence>
<proteinExistence type="predicted"/>
<dbReference type="GO" id="GO:0000976">
    <property type="term" value="F:transcription cis-regulatory region binding"/>
    <property type="evidence" value="ECO:0007669"/>
    <property type="project" value="TreeGrafter"/>
</dbReference>
<dbReference type="InterPro" id="IPR001789">
    <property type="entry name" value="Sig_transdc_resp-reg_receiver"/>
</dbReference>
<sequence>MSTSCPPPLLILYLAHPSHRVTLIREALMAYGHQVILAPPHAMAGTQHPDLILLDFTTPNIPFEEVTRTARGTQIPVIALVNRSTDKVQALNLGADDALSVPWSTLELRARCQALTRHLQATGPSAAPLPIVEQKAPLLIPPPSPLTPTSRRAVQRAFQSGAALLLALTLVACSSSTTTHTSSAEGEAAKPESAPTWPGHHLFALNVFTAESGATRTPVQGQNQRADRVPT</sequence>
<dbReference type="GO" id="GO:0006355">
    <property type="term" value="P:regulation of DNA-templated transcription"/>
    <property type="evidence" value="ECO:0007669"/>
    <property type="project" value="TreeGrafter"/>
</dbReference>
<feature type="domain" description="Response regulatory" evidence="7">
    <location>
        <begin position="10"/>
        <end position="116"/>
    </location>
</feature>
<evidence type="ECO:0000259" key="7">
    <source>
        <dbReference type="PROSITE" id="PS50110"/>
    </source>
</evidence>
<evidence type="ECO:0000256" key="2">
    <source>
        <dbReference type="ARBA" id="ARBA00023012"/>
    </source>
</evidence>
<feature type="modified residue" description="4-aspartylphosphate" evidence="6">
    <location>
        <position position="55"/>
    </location>
</feature>
<keyword evidence="3" id="KW-0805">Transcription regulation</keyword>
<dbReference type="Gene3D" id="3.40.50.2300">
    <property type="match status" value="1"/>
</dbReference>
<dbReference type="EMBL" id="FWWU01000002">
    <property type="protein sequence ID" value="SMB78389.1"/>
    <property type="molecule type" value="Genomic_DNA"/>
</dbReference>
<keyword evidence="5" id="KW-0804">Transcription</keyword>
<evidence type="ECO:0000256" key="4">
    <source>
        <dbReference type="ARBA" id="ARBA00023125"/>
    </source>
</evidence>
<dbReference type="SUPFAM" id="SSF52172">
    <property type="entry name" value="CheY-like"/>
    <property type="match status" value="1"/>
</dbReference>
<organism evidence="8 9">
    <name type="scientific">Deinococcus hopiensis KR-140</name>
    <dbReference type="NCBI Taxonomy" id="695939"/>
    <lineage>
        <taxon>Bacteria</taxon>
        <taxon>Thermotogati</taxon>
        <taxon>Deinococcota</taxon>
        <taxon>Deinococci</taxon>
        <taxon>Deinococcales</taxon>
        <taxon>Deinococcaceae</taxon>
        <taxon>Deinococcus</taxon>
    </lineage>
</organism>
<dbReference type="PANTHER" id="PTHR48111">
    <property type="entry name" value="REGULATOR OF RPOS"/>
    <property type="match status" value="1"/>
</dbReference>
<dbReference type="InterPro" id="IPR011006">
    <property type="entry name" value="CheY-like_superfamily"/>
</dbReference>